<organism evidence="2 3">
    <name type="scientific">Mycobacterium talmoniae</name>
    <dbReference type="NCBI Taxonomy" id="1858794"/>
    <lineage>
        <taxon>Bacteria</taxon>
        <taxon>Bacillati</taxon>
        <taxon>Actinomycetota</taxon>
        <taxon>Actinomycetes</taxon>
        <taxon>Mycobacteriales</taxon>
        <taxon>Mycobacteriaceae</taxon>
        <taxon>Mycobacterium</taxon>
    </lineage>
</organism>
<gene>
    <name evidence="2" type="ORF">C1Y40_04129</name>
</gene>
<dbReference type="Proteomes" id="UP000238296">
    <property type="component" value="Unassembled WGS sequence"/>
</dbReference>
<accession>A0A2S8BGE1</accession>
<reference evidence="2 3" key="1">
    <citation type="journal article" date="2017" name="Int. J. Syst. Evol. Microbiol.">
        <title>Mycobacterium talmoniae sp. nov., a slowly growing mycobacterium isolated from human respiratory samples.</title>
        <authorList>
            <person name="Davidson R.M."/>
            <person name="DeGroote M.A."/>
            <person name="Marola J.L."/>
            <person name="Buss S."/>
            <person name="Jones V."/>
            <person name="McNeil M.R."/>
            <person name="Freifeld A.G."/>
            <person name="Elaine Epperson L."/>
            <person name="Hasan N.A."/>
            <person name="Jackson M."/>
            <person name="Iwen P.C."/>
            <person name="Salfinger M."/>
            <person name="Strong M."/>
        </authorList>
    </citation>
    <scope>NUCLEOTIDE SEQUENCE [LARGE SCALE GENOMIC DNA]</scope>
    <source>
        <strain evidence="2 3">ATCC BAA-2683</strain>
    </source>
</reference>
<protein>
    <submittedName>
        <fullName evidence="2">Uncharacterized protein</fullName>
    </submittedName>
</protein>
<dbReference type="EMBL" id="PPEA01000601">
    <property type="protein sequence ID" value="PQM45685.1"/>
    <property type="molecule type" value="Genomic_DNA"/>
</dbReference>
<evidence type="ECO:0000256" key="1">
    <source>
        <dbReference type="SAM" id="MobiDB-lite"/>
    </source>
</evidence>
<proteinExistence type="predicted"/>
<feature type="compositionally biased region" description="Basic and acidic residues" evidence="1">
    <location>
        <begin position="32"/>
        <end position="44"/>
    </location>
</feature>
<feature type="region of interest" description="Disordered" evidence="1">
    <location>
        <begin position="27"/>
        <end position="51"/>
    </location>
</feature>
<sequence length="51" mass="5733">MTDPRIRLLFTRAQLVAMKRCPDCGWHPPTQGHHDDCPTTKDETTEANLGA</sequence>
<dbReference type="AlphaFoldDB" id="A0A2S8BGE1"/>
<evidence type="ECO:0000313" key="3">
    <source>
        <dbReference type="Proteomes" id="UP000238296"/>
    </source>
</evidence>
<comment type="caution">
    <text evidence="2">The sequence shown here is derived from an EMBL/GenBank/DDBJ whole genome shotgun (WGS) entry which is preliminary data.</text>
</comment>
<name>A0A2S8BGE1_9MYCO</name>
<evidence type="ECO:0000313" key="2">
    <source>
        <dbReference type="EMBL" id="PQM45685.1"/>
    </source>
</evidence>